<dbReference type="Gene3D" id="2.10.110.10">
    <property type="entry name" value="Cysteine Rich Protein"/>
    <property type="match status" value="1"/>
</dbReference>
<dbReference type="EMBL" id="SZYD01000003">
    <property type="protein sequence ID" value="KAD6795338.1"/>
    <property type="molecule type" value="Genomic_DNA"/>
</dbReference>
<feature type="domain" description="LIM zinc-binding" evidence="5">
    <location>
        <begin position="69"/>
        <end position="129"/>
    </location>
</feature>
<reference evidence="6 7" key="1">
    <citation type="submission" date="2019-05" db="EMBL/GenBank/DDBJ databases">
        <title>Mikania micrantha, genome provides insights into the molecular mechanism of rapid growth.</title>
        <authorList>
            <person name="Liu B."/>
        </authorList>
    </citation>
    <scope>NUCLEOTIDE SEQUENCE [LARGE SCALE GENOMIC DNA]</scope>
    <source>
        <strain evidence="6">NLD-2019</strain>
        <tissue evidence="6">Leaf</tissue>
    </source>
</reference>
<protein>
    <recommendedName>
        <fullName evidence="5">LIM zinc-binding domain-containing protein</fullName>
    </recommendedName>
</protein>
<evidence type="ECO:0000256" key="1">
    <source>
        <dbReference type="ARBA" id="ARBA00022723"/>
    </source>
</evidence>
<dbReference type="GO" id="GO:0051015">
    <property type="term" value="F:actin filament binding"/>
    <property type="evidence" value="ECO:0007669"/>
    <property type="project" value="UniProtKB-ARBA"/>
</dbReference>
<dbReference type="CDD" id="cd09441">
    <property type="entry name" value="LIM2_SF3"/>
    <property type="match status" value="1"/>
</dbReference>
<evidence type="ECO:0000259" key="5">
    <source>
        <dbReference type="PROSITE" id="PS50023"/>
    </source>
</evidence>
<sequence length="154" mass="17188">MKKPRLEEYPFEDEERIEGSLATSIPSTESFIAGITLISSSREPAAWKKVLKPNQNASKLSSFFEGTRDKCVGCTKIVYPIERVKVDGAAYHRSCFKCCHGGCTISPSNYIAHEGRLYCKHHHIQLFKKKGNYSQLEVEEAVASPESSTQNSSV</sequence>
<dbReference type="AlphaFoldDB" id="A0A5N6PN82"/>
<keyword evidence="2 4" id="KW-0862">Zinc</keyword>
<dbReference type="SMART" id="SM00132">
    <property type="entry name" value="LIM"/>
    <property type="match status" value="1"/>
</dbReference>
<keyword evidence="1 4" id="KW-0479">Metal-binding</keyword>
<dbReference type="OrthoDB" id="6129702at2759"/>
<keyword evidence="7" id="KW-1185">Reference proteome</keyword>
<proteinExistence type="predicted"/>
<evidence type="ECO:0000256" key="2">
    <source>
        <dbReference type="ARBA" id="ARBA00022833"/>
    </source>
</evidence>
<evidence type="ECO:0000313" key="7">
    <source>
        <dbReference type="Proteomes" id="UP000326396"/>
    </source>
</evidence>
<dbReference type="GO" id="GO:0046872">
    <property type="term" value="F:metal ion binding"/>
    <property type="evidence" value="ECO:0007669"/>
    <property type="project" value="UniProtKB-KW"/>
</dbReference>
<comment type="caution">
    <text evidence="6">The sequence shown here is derived from an EMBL/GenBank/DDBJ whole genome shotgun (WGS) entry which is preliminary data.</text>
</comment>
<dbReference type="PANTHER" id="PTHR24206">
    <property type="entry name" value="OS06G0237300 PROTEIN"/>
    <property type="match status" value="1"/>
</dbReference>
<dbReference type="Pfam" id="PF00412">
    <property type="entry name" value="LIM"/>
    <property type="match status" value="1"/>
</dbReference>
<gene>
    <name evidence="6" type="ORF">E3N88_06234</name>
</gene>
<dbReference type="PROSITE" id="PS50023">
    <property type="entry name" value="LIM_DOMAIN_2"/>
    <property type="match status" value="1"/>
</dbReference>
<evidence type="ECO:0000256" key="4">
    <source>
        <dbReference type="PROSITE-ProRule" id="PRU00125"/>
    </source>
</evidence>
<dbReference type="GO" id="GO:0051017">
    <property type="term" value="P:actin filament bundle assembly"/>
    <property type="evidence" value="ECO:0007669"/>
    <property type="project" value="UniProtKB-ARBA"/>
</dbReference>
<dbReference type="SUPFAM" id="SSF57716">
    <property type="entry name" value="Glucocorticoid receptor-like (DNA-binding domain)"/>
    <property type="match status" value="2"/>
</dbReference>
<keyword evidence="3 4" id="KW-0440">LIM domain</keyword>
<evidence type="ECO:0000256" key="3">
    <source>
        <dbReference type="ARBA" id="ARBA00023038"/>
    </source>
</evidence>
<organism evidence="6 7">
    <name type="scientific">Mikania micrantha</name>
    <name type="common">bitter vine</name>
    <dbReference type="NCBI Taxonomy" id="192012"/>
    <lineage>
        <taxon>Eukaryota</taxon>
        <taxon>Viridiplantae</taxon>
        <taxon>Streptophyta</taxon>
        <taxon>Embryophyta</taxon>
        <taxon>Tracheophyta</taxon>
        <taxon>Spermatophyta</taxon>
        <taxon>Magnoliopsida</taxon>
        <taxon>eudicotyledons</taxon>
        <taxon>Gunneridae</taxon>
        <taxon>Pentapetalae</taxon>
        <taxon>asterids</taxon>
        <taxon>campanulids</taxon>
        <taxon>Asterales</taxon>
        <taxon>Asteraceae</taxon>
        <taxon>Asteroideae</taxon>
        <taxon>Heliantheae alliance</taxon>
        <taxon>Eupatorieae</taxon>
        <taxon>Mikania</taxon>
    </lineage>
</organism>
<dbReference type="FunFam" id="2.10.110.10:FF:000002">
    <property type="entry name" value="LIM domain and actin-binding 1"/>
    <property type="match status" value="1"/>
</dbReference>
<dbReference type="Proteomes" id="UP000326396">
    <property type="component" value="Linkage Group LG11"/>
</dbReference>
<name>A0A5N6PN82_9ASTR</name>
<dbReference type="InterPro" id="IPR001781">
    <property type="entry name" value="Znf_LIM"/>
</dbReference>
<evidence type="ECO:0000313" key="6">
    <source>
        <dbReference type="EMBL" id="KAD6795338.1"/>
    </source>
</evidence>
<accession>A0A5N6PN82</accession>